<dbReference type="AlphaFoldDB" id="A0A9E7GIJ9"/>
<feature type="binding site" description="axial binding residue" evidence="12">
    <location>
        <position position="449"/>
    </location>
    <ligand>
        <name>heme</name>
        <dbReference type="ChEBI" id="CHEBI:30413"/>
    </ligand>
    <ligandPart>
        <name>Fe</name>
        <dbReference type="ChEBI" id="CHEBI:18248"/>
    </ligandPart>
</feature>
<evidence type="ECO:0000256" key="12">
    <source>
        <dbReference type="PIRSR" id="PIRSR602401-1"/>
    </source>
</evidence>
<gene>
    <name evidence="14" type="ORF">MUK42_03888</name>
</gene>
<dbReference type="CDD" id="cd11075">
    <property type="entry name" value="CYP77_89"/>
    <property type="match status" value="1"/>
</dbReference>
<dbReference type="FunFam" id="1.10.630.10:FF:000062">
    <property type="entry name" value="Ent-kaurene oxidase 2"/>
    <property type="match status" value="1"/>
</dbReference>
<keyword evidence="5" id="KW-0812">Transmembrane</keyword>
<dbReference type="GO" id="GO:0020037">
    <property type="term" value="F:heme binding"/>
    <property type="evidence" value="ECO:0007669"/>
    <property type="project" value="InterPro"/>
</dbReference>
<evidence type="ECO:0000256" key="3">
    <source>
        <dbReference type="ARBA" id="ARBA00010617"/>
    </source>
</evidence>
<evidence type="ECO:0000256" key="13">
    <source>
        <dbReference type="RuleBase" id="RU000461"/>
    </source>
</evidence>
<dbReference type="GO" id="GO:0005506">
    <property type="term" value="F:iron ion binding"/>
    <property type="evidence" value="ECO:0007669"/>
    <property type="project" value="InterPro"/>
</dbReference>
<keyword evidence="4 12" id="KW-0349">Heme</keyword>
<evidence type="ECO:0000256" key="4">
    <source>
        <dbReference type="ARBA" id="ARBA00022617"/>
    </source>
</evidence>
<name>A0A9E7GIJ9_9LILI</name>
<keyword evidence="15" id="KW-1185">Reference proteome</keyword>
<dbReference type="PRINTS" id="PR00385">
    <property type="entry name" value="P450"/>
</dbReference>
<dbReference type="SUPFAM" id="SSF48264">
    <property type="entry name" value="Cytochrome P450"/>
    <property type="match status" value="1"/>
</dbReference>
<evidence type="ECO:0000313" key="14">
    <source>
        <dbReference type="EMBL" id="URE13112.1"/>
    </source>
</evidence>
<proteinExistence type="inferred from homology"/>
<keyword evidence="7" id="KW-1133">Transmembrane helix</keyword>
<dbReference type="GO" id="GO:0010241">
    <property type="term" value="P:ent-kaurene oxidation to kaurenoic acid"/>
    <property type="evidence" value="ECO:0007669"/>
    <property type="project" value="InterPro"/>
</dbReference>
<evidence type="ECO:0000256" key="1">
    <source>
        <dbReference type="ARBA" id="ARBA00001971"/>
    </source>
</evidence>
<protein>
    <submittedName>
        <fullName evidence="14">Ent-kaurene oxidase</fullName>
    </submittedName>
</protein>
<keyword evidence="6 12" id="KW-0479">Metal-binding</keyword>
<evidence type="ECO:0000256" key="7">
    <source>
        <dbReference type="ARBA" id="ARBA00022989"/>
    </source>
</evidence>
<comment type="cofactor">
    <cofactor evidence="1 12">
        <name>heme</name>
        <dbReference type="ChEBI" id="CHEBI:30413"/>
    </cofactor>
</comment>
<evidence type="ECO:0000313" key="15">
    <source>
        <dbReference type="Proteomes" id="UP001055439"/>
    </source>
</evidence>
<evidence type="ECO:0000256" key="6">
    <source>
        <dbReference type="ARBA" id="ARBA00022723"/>
    </source>
</evidence>
<dbReference type="InterPro" id="IPR017972">
    <property type="entry name" value="Cyt_P450_CS"/>
</dbReference>
<keyword evidence="9 12" id="KW-0408">Iron</keyword>
<sequence>MEMSIAALHLLLRSAPGAALAAAVVVAGILLLARRRRSNSPPAVPGWPLIGNLLQLKDRKPHLTFAKWAATHGPIYTIRTGTSTVVVLNSTELAKEAMVTKFSSISTRKLSKALVLLTSNKSMVAMSDYGNFHRMVKRYVLTSLLGANAQKNNRGYRDTMICNVLNILRSELKRDPSRAIEFRTPFQAEIFRLSLKQALGQDVESIFVEELGKEMTKKEIFNILVVDPMMGAIEVDWRDFFPFLSWIPNRGFETKIQGMVTRKMAVTRALIMEQKKRRERGEEINCYLDFLLSENTLTEEQLTTLVWEAIIEASDTTVVTTEWAMFELAKNPECQDRLYQEILQVCGSEIVTEEHLPQMPYLNAVFHEALRRHSPVPIIPLRYATEDTQLGGFNIRAGSEIAVNLYACNMDKMQWEEPEEWKPERFLGGKFEQTDMHKTMAFGAGKRACAGILQAMLISCVAIARFVQEFQWRLKEGEEANVATVQLTTLKLQPMQAHITPREADSARPRSS</sequence>
<dbReference type="GO" id="GO:0009707">
    <property type="term" value="C:chloroplast outer membrane"/>
    <property type="evidence" value="ECO:0007669"/>
    <property type="project" value="TreeGrafter"/>
</dbReference>
<dbReference type="PROSITE" id="PS00086">
    <property type="entry name" value="CYTOCHROME_P450"/>
    <property type="match status" value="1"/>
</dbReference>
<dbReference type="PRINTS" id="PR00463">
    <property type="entry name" value="EP450I"/>
</dbReference>
<dbReference type="InterPro" id="IPR044225">
    <property type="entry name" value="KO_chloroplastic"/>
</dbReference>
<evidence type="ECO:0000256" key="8">
    <source>
        <dbReference type="ARBA" id="ARBA00023002"/>
    </source>
</evidence>
<dbReference type="EMBL" id="CP097508">
    <property type="protein sequence ID" value="URE13112.1"/>
    <property type="molecule type" value="Genomic_DNA"/>
</dbReference>
<dbReference type="GO" id="GO:0016709">
    <property type="term" value="F:oxidoreductase activity, acting on paired donors, with incorporation or reduction of molecular oxygen, NAD(P)H as one donor, and incorporation of one atom of oxygen"/>
    <property type="evidence" value="ECO:0007669"/>
    <property type="project" value="TreeGrafter"/>
</dbReference>
<dbReference type="InterPro" id="IPR036396">
    <property type="entry name" value="Cyt_P450_sf"/>
</dbReference>
<dbReference type="InterPro" id="IPR001128">
    <property type="entry name" value="Cyt_P450"/>
</dbReference>
<dbReference type="GO" id="GO:0052615">
    <property type="term" value="F:ent-kaurene oxidase activity"/>
    <property type="evidence" value="ECO:0007669"/>
    <property type="project" value="InterPro"/>
</dbReference>
<dbReference type="OrthoDB" id="2789670at2759"/>
<accession>A0A9E7GIJ9</accession>
<dbReference type="Proteomes" id="UP001055439">
    <property type="component" value="Chromosome 6"/>
</dbReference>
<evidence type="ECO:0000256" key="2">
    <source>
        <dbReference type="ARBA" id="ARBA00004167"/>
    </source>
</evidence>
<organism evidence="14 15">
    <name type="scientific">Musa troglodytarum</name>
    <name type="common">fe'i banana</name>
    <dbReference type="NCBI Taxonomy" id="320322"/>
    <lineage>
        <taxon>Eukaryota</taxon>
        <taxon>Viridiplantae</taxon>
        <taxon>Streptophyta</taxon>
        <taxon>Embryophyta</taxon>
        <taxon>Tracheophyta</taxon>
        <taxon>Spermatophyta</taxon>
        <taxon>Magnoliopsida</taxon>
        <taxon>Liliopsida</taxon>
        <taxon>Zingiberales</taxon>
        <taxon>Musaceae</taxon>
        <taxon>Musa</taxon>
    </lineage>
</organism>
<dbReference type="GO" id="GO:0005783">
    <property type="term" value="C:endoplasmic reticulum"/>
    <property type="evidence" value="ECO:0007669"/>
    <property type="project" value="TreeGrafter"/>
</dbReference>
<keyword evidence="8 13" id="KW-0560">Oxidoreductase</keyword>
<comment type="subcellular location">
    <subcellularLocation>
        <location evidence="2">Membrane</location>
        <topology evidence="2">Single-pass membrane protein</topology>
    </subcellularLocation>
</comment>
<reference evidence="14" key="1">
    <citation type="submission" date="2022-05" db="EMBL/GenBank/DDBJ databases">
        <title>The Musa troglodytarum L. genome provides insights into the mechanism of non-climacteric behaviour and enrichment of carotenoids.</title>
        <authorList>
            <person name="Wang J."/>
        </authorList>
    </citation>
    <scope>NUCLEOTIDE SEQUENCE</scope>
    <source>
        <tissue evidence="14">Leaf</tissue>
    </source>
</reference>
<comment type="similarity">
    <text evidence="3 13">Belongs to the cytochrome P450 family.</text>
</comment>
<evidence type="ECO:0000256" key="5">
    <source>
        <dbReference type="ARBA" id="ARBA00022692"/>
    </source>
</evidence>
<keyword evidence="10 13" id="KW-0503">Monooxygenase</keyword>
<dbReference type="PANTHER" id="PTHR47283">
    <property type="entry name" value="ENT-KAURENE OXIDASE, CHLOROPLASTIC"/>
    <property type="match status" value="1"/>
</dbReference>
<keyword evidence="11" id="KW-0472">Membrane</keyword>
<evidence type="ECO:0000256" key="9">
    <source>
        <dbReference type="ARBA" id="ARBA00023004"/>
    </source>
</evidence>
<dbReference type="PANTHER" id="PTHR47283:SF1">
    <property type="entry name" value="ENT-KAURENE OXIDASE, CHLOROPLASTIC"/>
    <property type="match status" value="1"/>
</dbReference>
<evidence type="ECO:0000256" key="10">
    <source>
        <dbReference type="ARBA" id="ARBA00023033"/>
    </source>
</evidence>
<dbReference type="GO" id="GO:0009686">
    <property type="term" value="P:gibberellin biosynthetic process"/>
    <property type="evidence" value="ECO:0007669"/>
    <property type="project" value="InterPro"/>
</dbReference>
<evidence type="ECO:0000256" key="11">
    <source>
        <dbReference type="ARBA" id="ARBA00023136"/>
    </source>
</evidence>
<dbReference type="InterPro" id="IPR002401">
    <property type="entry name" value="Cyt_P450_E_grp-I"/>
</dbReference>
<dbReference type="Pfam" id="PF00067">
    <property type="entry name" value="p450"/>
    <property type="match status" value="1"/>
</dbReference>
<dbReference type="Gene3D" id="1.10.630.10">
    <property type="entry name" value="Cytochrome P450"/>
    <property type="match status" value="1"/>
</dbReference>